<dbReference type="AlphaFoldDB" id="A0AAW0RAQ3"/>
<reference evidence="2 3" key="1">
    <citation type="submission" date="2023-01" db="EMBL/GenBank/DDBJ databases">
        <title>Analysis of 21 Apiospora genomes using comparative genomics revels a genus with tremendous synthesis potential of carbohydrate active enzymes and secondary metabolites.</title>
        <authorList>
            <person name="Sorensen T."/>
        </authorList>
    </citation>
    <scope>NUCLEOTIDE SEQUENCE [LARGE SCALE GENOMIC DNA]</scope>
    <source>
        <strain evidence="2 3">CBS 117206</strain>
    </source>
</reference>
<protein>
    <submittedName>
        <fullName evidence="2">Uncharacterized protein</fullName>
    </submittedName>
</protein>
<evidence type="ECO:0000313" key="2">
    <source>
        <dbReference type="EMBL" id="KAK8131873.1"/>
    </source>
</evidence>
<evidence type="ECO:0000256" key="1">
    <source>
        <dbReference type="SAM" id="MobiDB-lite"/>
    </source>
</evidence>
<name>A0AAW0RAQ3_9PEZI</name>
<keyword evidence="3" id="KW-1185">Reference proteome</keyword>
<proteinExistence type="predicted"/>
<feature type="compositionally biased region" description="Gly residues" evidence="1">
    <location>
        <begin position="142"/>
        <end position="154"/>
    </location>
</feature>
<feature type="compositionally biased region" description="Basic residues" evidence="1">
    <location>
        <begin position="86"/>
        <end position="103"/>
    </location>
</feature>
<evidence type="ECO:0000313" key="3">
    <source>
        <dbReference type="Proteomes" id="UP001392437"/>
    </source>
</evidence>
<dbReference type="Proteomes" id="UP001392437">
    <property type="component" value="Unassembled WGS sequence"/>
</dbReference>
<feature type="region of interest" description="Disordered" evidence="1">
    <location>
        <begin position="84"/>
        <end position="154"/>
    </location>
</feature>
<accession>A0AAW0RAQ3</accession>
<organism evidence="2 3">
    <name type="scientific">Apiospora kogelbergensis</name>
    <dbReference type="NCBI Taxonomy" id="1337665"/>
    <lineage>
        <taxon>Eukaryota</taxon>
        <taxon>Fungi</taxon>
        <taxon>Dikarya</taxon>
        <taxon>Ascomycota</taxon>
        <taxon>Pezizomycotina</taxon>
        <taxon>Sordariomycetes</taxon>
        <taxon>Xylariomycetidae</taxon>
        <taxon>Amphisphaeriales</taxon>
        <taxon>Apiosporaceae</taxon>
        <taxon>Apiospora</taxon>
    </lineage>
</organism>
<comment type="caution">
    <text evidence="2">The sequence shown here is derived from an EMBL/GenBank/DDBJ whole genome shotgun (WGS) entry which is preliminary data.</text>
</comment>
<dbReference type="EMBL" id="JAQQWP010000001">
    <property type="protein sequence ID" value="KAK8131873.1"/>
    <property type="molecule type" value="Genomic_DNA"/>
</dbReference>
<gene>
    <name evidence="2" type="ORF">PG999_000046</name>
</gene>
<sequence>MNTTSANDTCIRRPMPGHTRIFSAATLNATIGDVFYAPQPGKAPPELPEWQALGRCCADARNVTQLANAGRPRGDCSLWRVLAPARPRRRHRPPRPRRLHQRPQRPDDRRQTHRLAALRVHKPQGPSHYGDDDDVGSVGPAYGWGRGGLAEAGA</sequence>